<dbReference type="EMBL" id="RSED01000005">
    <property type="protein sequence ID" value="RRS04992.1"/>
    <property type="molecule type" value="Genomic_DNA"/>
</dbReference>
<dbReference type="CDD" id="cd00383">
    <property type="entry name" value="trans_reg_C"/>
    <property type="match status" value="1"/>
</dbReference>
<dbReference type="InterPro" id="IPR016032">
    <property type="entry name" value="Sig_transdc_resp-reg_C-effctor"/>
</dbReference>
<reference evidence="4 5" key="1">
    <citation type="submission" date="2018-12" db="EMBL/GenBank/DDBJ databases">
        <title>The whole draft genome of Aquabacterium sp. SJQ9.</title>
        <authorList>
            <person name="Sun L."/>
            <person name="Gao X."/>
            <person name="Chen W."/>
            <person name="Huang K."/>
        </authorList>
    </citation>
    <scope>NUCLEOTIDE SEQUENCE [LARGE SCALE GENOMIC DNA]</scope>
    <source>
        <strain evidence="4 5">SJQ9</strain>
    </source>
</reference>
<dbReference type="InterPro" id="IPR003593">
    <property type="entry name" value="AAA+_ATPase"/>
</dbReference>
<protein>
    <recommendedName>
        <fullName evidence="3">OmpR/PhoB-type domain-containing protein</fullName>
    </recommendedName>
</protein>
<dbReference type="RefSeq" id="WP_125242810.1">
    <property type="nucleotide sequence ID" value="NZ_RSED01000005.1"/>
</dbReference>
<evidence type="ECO:0000313" key="5">
    <source>
        <dbReference type="Proteomes" id="UP000269265"/>
    </source>
</evidence>
<organism evidence="4 5">
    <name type="scientific">Aquabacterium soli</name>
    <dbReference type="NCBI Taxonomy" id="2493092"/>
    <lineage>
        <taxon>Bacteria</taxon>
        <taxon>Pseudomonadati</taxon>
        <taxon>Pseudomonadota</taxon>
        <taxon>Betaproteobacteria</taxon>
        <taxon>Burkholderiales</taxon>
        <taxon>Aquabacterium</taxon>
    </lineage>
</organism>
<comment type="caution">
    <text evidence="4">The sequence shown here is derived from an EMBL/GenBank/DDBJ whole genome shotgun (WGS) entry which is preliminary data.</text>
</comment>
<keyword evidence="1 2" id="KW-0238">DNA-binding</keyword>
<dbReference type="GO" id="GO:0003677">
    <property type="term" value="F:DNA binding"/>
    <property type="evidence" value="ECO:0007669"/>
    <property type="project" value="UniProtKB-UniRule"/>
</dbReference>
<dbReference type="GO" id="GO:0000160">
    <property type="term" value="P:phosphorelay signal transduction system"/>
    <property type="evidence" value="ECO:0007669"/>
    <property type="project" value="InterPro"/>
</dbReference>
<dbReference type="Gene3D" id="1.10.10.10">
    <property type="entry name" value="Winged helix-like DNA-binding domain superfamily/Winged helix DNA-binding domain"/>
    <property type="match status" value="1"/>
</dbReference>
<dbReference type="PANTHER" id="PTHR47691">
    <property type="entry name" value="REGULATOR-RELATED"/>
    <property type="match status" value="1"/>
</dbReference>
<dbReference type="GO" id="GO:0006355">
    <property type="term" value="P:regulation of DNA-templated transcription"/>
    <property type="evidence" value="ECO:0007669"/>
    <property type="project" value="InterPro"/>
</dbReference>
<gene>
    <name evidence="4" type="ORF">EIP75_08470</name>
</gene>
<proteinExistence type="predicted"/>
<dbReference type="SMART" id="SM00382">
    <property type="entry name" value="AAA"/>
    <property type="match status" value="1"/>
</dbReference>
<dbReference type="Proteomes" id="UP000269265">
    <property type="component" value="Unassembled WGS sequence"/>
</dbReference>
<accession>A0A426VDQ3</accession>
<dbReference type="OrthoDB" id="9811542at2"/>
<dbReference type="InterPro" id="IPR027417">
    <property type="entry name" value="P-loop_NTPase"/>
</dbReference>
<sequence>MLPWLATPPMPATAPVAVGEYVVQPRERRLLDTRGQAVPIGGRAFELLLALIERAGQVVSLDELKELAWPGIVIEQNTLRVHMASLRKALRDNQKEARYIATIPGRGYSLICGACTLVPHDEGTPRGQVPVSWHRMKRTLPSNHDPVVGRDDELAALVGTVQRHRVTTLVAGGGMGKSTLARELALRVMQAFDDEVHFIDLADGPDAAVAEALPALAGLAGLAGKRSLLVLDNCDKALDAVASSVLQWAAHGDLVHVLATSREPLGLPHEQLHWLRPLEIPDIGSLRHEGTPALHSPAVALLADRIRAHDGGRFRLTQDNMADAIALCRRVEGLPLAIELMAQNAARLGLRSTKSLSAEELLALPHPRRTAPKRHASLEALCRSSLELLGDVDLAVLRRCSRLGESFTFDAARQSLASLEGASTSMPGHLIGLLEKSHIEPALDVGPGHFRVPALMRSFFAAGAERQGA</sequence>
<dbReference type="PROSITE" id="PS51755">
    <property type="entry name" value="OMPR_PHOB"/>
    <property type="match status" value="1"/>
</dbReference>
<name>A0A426VDQ3_9BURK</name>
<dbReference type="SUPFAM" id="SSF46894">
    <property type="entry name" value="C-terminal effector domain of the bipartite response regulators"/>
    <property type="match status" value="1"/>
</dbReference>
<dbReference type="InterPro" id="IPR036388">
    <property type="entry name" value="WH-like_DNA-bd_sf"/>
</dbReference>
<dbReference type="SMART" id="SM00862">
    <property type="entry name" value="Trans_reg_C"/>
    <property type="match status" value="1"/>
</dbReference>
<dbReference type="PANTHER" id="PTHR47691:SF3">
    <property type="entry name" value="HTH-TYPE TRANSCRIPTIONAL REGULATOR RV0890C-RELATED"/>
    <property type="match status" value="1"/>
</dbReference>
<evidence type="ECO:0000256" key="2">
    <source>
        <dbReference type="PROSITE-ProRule" id="PRU01091"/>
    </source>
</evidence>
<feature type="domain" description="OmpR/PhoB-type" evidence="3">
    <location>
        <begin position="13"/>
        <end position="112"/>
    </location>
</feature>
<evidence type="ECO:0000313" key="4">
    <source>
        <dbReference type="EMBL" id="RRS04992.1"/>
    </source>
</evidence>
<dbReference type="SUPFAM" id="SSF52540">
    <property type="entry name" value="P-loop containing nucleoside triphosphate hydrolases"/>
    <property type="match status" value="1"/>
</dbReference>
<dbReference type="Gene3D" id="3.40.50.300">
    <property type="entry name" value="P-loop containing nucleotide triphosphate hydrolases"/>
    <property type="match status" value="1"/>
</dbReference>
<dbReference type="InterPro" id="IPR001867">
    <property type="entry name" value="OmpR/PhoB-type_DNA-bd"/>
</dbReference>
<keyword evidence="5" id="KW-1185">Reference proteome</keyword>
<evidence type="ECO:0000256" key="1">
    <source>
        <dbReference type="ARBA" id="ARBA00023125"/>
    </source>
</evidence>
<feature type="DNA-binding region" description="OmpR/PhoB-type" evidence="2">
    <location>
        <begin position="13"/>
        <end position="112"/>
    </location>
</feature>
<evidence type="ECO:0000259" key="3">
    <source>
        <dbReference type="PROSITE" id="PS51755"/>
    </source>
</evidence>
<dbReference type="Pfam" id="PF00486">
    <property type="entry name" value="Trans_reg_C"/>
    <property type="match status" value="1"/>
</dbReference>
<dbReference type="AlphaFoldDB" id="A0A426VDQ3"/>